<evidence type="ECO:0000313" key="2">
    <source>
        <dbReference type="EMBL" id="KAL3534259.1"/>
    </source>
</evidence>
<keyword evidence="3" id="KW-1185">Reference proteome</keyword>
<sequence>MVGSHKGNRSTSVPLHMAKDMDSPPIISSFRFAPLDIELEDEENHGKFLQLERDNIPPVSAGIDLIAIKEKIRAIPPPKTVFLEKPLKRALNKGLTSTQKSKIKSSQSIGPKSLDAFRDLGFQ</sequence>
<protein>
    <submittedName>
        <fullName evidence="2">Uncharacterized protein</fullName>
    </submittedName>
</protein>
<organism evidence="2 3">
    <name type="scientific">Cinchona calisaya</name>
    <dbReference type="NCBI Taxonomy" id="153742"/>
    <lineage>
        <taxon>Eukaryota</taxon>
        <taxon>Viridiplantae</taxon>
        <taxon>Streptophyta</taxon>
        <taxon>Embryophyta</taxon>
        <taxon>Tracheophyta</taxon>
        <taxon>Spermatophyta</taxon>
        <taxon>Magnoliopsida</taxon>
        <taxon>eudicotyledons</taxon>
        <taxon>Gunneridae</taxon>
        <taxon>Pentapetalae</taxon>
        <taxon>asterids</taxon>
        <taxon>lamiids</taxon>
        <taxon>Gentianales</taxon>
        <taxon>Rubiaceae</taxon>
        <taxon>Cinchonoideae</taxon>
        <taxon>Cinchoneae</taxon>
        <taxon>Cinchona</taxon>
    </lineage>
</organism>
<dbReference type="EMBL" id="JBJUIK010000002">
    <property type="protein sequence ID" value="KAL3534259.1"/>
    <property type="molecule type" value="Genomic_DNA"/>
</dbReference>
<accession>A0ABD3ATC6</accession>
<evidence type="ECO:0000256" key="1">
    <source>
        <dbReference type="SAM" id="MobiDB-lite"/>
    </source>
</evidence>
<evidence type="ECO:0000313" key="3">
    <source>
        <dbReference type="Proteomes" id="UP001630127"/>
    </source>
</evidence>
<dbReference type="Proteomes" id="UP001630127">
    <property type="component" value="Unassembled WGS sequence"/>
</dbReference>
<gene>
    <name evidence="2" type="ORF">ACH5RR_002720</name>
</gene>
<comment type="caution">
    <text evidence="2">The sequence shown here is derived from an EMBL/GenBank/DDBJ whole genome shotgun (WGS) entry which is preliminary data.</text>
</comment>
<dbReference type="AlphaFoldDB" id="A0ABD3ATC6"/>
<feature type="region of interest" description="Disordered" evidence="1">
    <location>
        <begin position="1"/>
        <end position="20"/>
    </location>
</feature>
<feature type="compositionally biased region" description="Low complexity" evidence="1">
    <location>
        <begin position="96"/>
        <end position="109"/>
    </location>
</feature>
<name>A0ABD3ATC6_9GENT</name>
<feature type="region of interest" description="Disordered" evidence="1">
    <location>
        <begin position="93"/>
        <end position="123"/>
    </location>
</feature>
<proteinExistence type="predicted"/>
<reference evidence="2 3" key="1">
    <citation type="submission" date="2024-11" db="EMBL/GenBank/DDBJ databases">
        <title>A near-complete genome assembly of Cinchona calisaya.</title>
        <authorList>
            <person name="Lian D.C."/>
            <person name="Zhao X.W."/>
            <person name="Wei L."/>
        </authorList>
    </citation>
    <scope>NUCLEOTIDE SEQUENCE [LARGE SCALE GENOMIC DNA]</scope>
    <source>
        <tissue evidence="2">Nenye</tissue>
    </source>
</reference>